<dbReference type="InterPro" id="IPR004716">
    <property type="entry name" value="PTS_IIA_glucitol/sorbitol-sp"/>
</dbReference>
<proteinExistence type="predicted"/>
<dbReference type="EMBL" id="FUXI01000001">
    <property type="protein sequence ID" value="SJZ36906.1"/>
    <property type="molecule type" value="Genomic_DNA"/>
</dbReference>
<dbReference type="GO" id="GO:0009401">
    <property type="term" value="P:phosphoenolpyruvate-dependent sugar phosphotransferase system"/>
    <property type="evidence" value="ECO:0007669"/>
    <property type="project" value="InterPro"/>
</dbReference>
<dbReference type="Pfam" id="PF03829">
    <property type="entry name" value="PTSIIA_gutA"/>
    <property type="match status" value="1"/>
</dbReference>
<dbReference type="Gene3D" id="2.40.33.40">
    <property type="entry name" value="Phosphotransferase system, glucitol/sorbitol-specific IIA component"/>
    <property type="match status" value="1"/>
</dbReference>
<dbReference type="PANTHER" id="PTHR40398:SF1">
    <property type="entry name" value="PTS SYSTEM GLUCITOL_SORBITOL-SPECIFIC EIIA COMPONENT"/>
    <property type="match status" value="1"/>
</dbReference>
<dbReference type="InterPro" id="IPR036665">
    <property type="entry name" value="PTS_IIA_glucitol/sorbitol_sf"/>
</dbReference>
<keyword evidence="3" id="KW-1185">Reference proteome</keyword>
<dbReference type="SUPFAM" id="SSF141530">
    <property type="entry name" value="PTSIIA/GutA-like"/>
    <property type="match status" value="1"/>
</dbReference>
<dbReference type="AlphaFoldDB" id="A0A1T4K3B0"/>
<dbReference type="GO" id="GO:0008982">
    <property type="term" value="F:protein-N(PI)-phosphohistidine-sugar phosphotransferase activity"/>
    <property type="evidence" value="ECO:0007669"/>
    <property type="project" value="InterPro"/>
</dbReference>
<dbReference type="PANTHER" id="PTHR40398">
    <property type="entry name" value="PTS SYSTEM GLUCITOL/SORBITOL-SPECIFIC EIIA COMPONENT"/>
    <property type="match status" value="1"/>
</dbReference>
<dbReference type="GO" id="GO:0005737">
    <property type="term" value="C:cytoplasm"/>
    <property type="evidence" value="ECO:0007669"/>
    <property type="project" value="InterPro"/>
</dbReference>
<dbReference type="PROSITE" id="PS51097">
    <property type="entry name" value="PTS_EIIA_TYPE_5"/>
    <property type="match status" value="1"/>
</dbReference>
<evidence type="ECO:0000256" key="1">
    <source>
        <dbReference type="PROSITE-ProRule" id="PRU00420"/>
    </source>
</evidence>
<accession>A0A1T4K3B0</accession>
<protein>
    <submittedName>
        <fullName evidence="2">PTS system, glucitol/sorbitol-specific IIA component</fullName>
    </submittedName>
</protein>
<evidence type="ECO:0000313" key="2">
    <source>
        <dbReference type="EMBL" id="SJZ36906.1"/>
    </source>
</evidence>
<organism evidence="2 3">
    <name type="scientific">Pilibacter termitis</name>
    <dbReference type="NCBI Taxonomy" id="263852"/>
    <lineage>
        <taxon>Bacteria</taxon>
        <taxon>Bacillati</taxon>
        <taxon>Bacillota</taxon>
        <taxon>Bacilli</taxon>
        <taxon>Lactobacillales</taxon>
        <taxon>Enterococcaceae</taxon>
        <taxon>Pilibacter</taxon>
    </lineage>
</organism>
<dbReference type="OrthoDB" id="7065254at2"/>
<dbReference type="RefSeq" id="WP_078806035.1">
    <property type="nucleotide sequence ID" value="NZ_FUXI01000001.1"/>
</dbReference>
<name>A0A1T4K3B0_9ENTE</name>
<dbReference type="STRING" id="263852.SAMN02745116_00063"/>
<dbReference type="GO" id="GO:0016301">
    <property type="term" value="F:kinase activity"/>
    <property type="evidence" value="ECO:0007669"/>
    <property type="project" value="TreeGrafter"/>
</dbReference>
<comment type="caution">
    <text evidence="1">Lacks conserved residue(s) required for the propagation of feature annotation.</text>
</comment>
<gene>
    <name evidence="2" type="ORF">SAMN02745116_00063</name>
</gene>
<reference evidence="2 3" key="1">
    <citation type="submission" date="2017-02" db="EMBL/GenBank/DDBJ databases">
        <authorList>
            <person name="Peterson S.W."/>
        </authorList>
    </citation>
    <scope>NUCLEOTIDE SEQUENCE [LARGE SCALE GENOMIC DNA]</scope>
    <source>
        <strain evidence="2 3">ATCC BAA-1030</strain>
    </source>
</reference>
<sequence>MKSVITEIGRNALSESDKMLLFFDESATEFIREVSVIQRLENEEEITVEQGDIISFGEQKYNVTEVGAVANHNLNEIGHVAFLFGKQQEEFAGGIYLEPNTPPKIEVGMEIFYGEEK</sequence>
<dbReference type="Proteomes" id="UP000190328">
    <property type="component" value="Unassembled WGS sequence"/>
</dbReference>
<evidence type="ECO:0000313" key="3">
    <source>
        <dbReference type="Proteomes" id="UP000190328"/>
    </source>
</evidence>